<dbReference type="Pfam" id="PF13417">
    <property type="entry name" value="GST_N_3"/>
    <property type="match status" value="1"/>
</dbReference>
<dbReference type="InterPro" id="IPR036282">
    <property type="entry name" value="Glutathione-S-Trfase_C_sf"/>
</dbReference>
<dbReference type="CDD" id="cd03040">
    <property type="entry name" value="GST_N_mPGES2"/>
    <property type="match status" value="1"/>
</dbReference>
<proteinExistence type="inferred from homology"/>
<dbReference type="Proteomes" id="UP000515152">
    <property type="component" value="Chromosome 7"/>
</dbReference>
<keyword evidence="21" id="KW-1185">Reference proteome</keyword>
<dbReference type="InterPro" id="IPR034334">
    <property type="entry name" value="PGES2"/>
</dbReference>
<keyword evidence="9" id="KW-0276">Fatty acid metabolism</keyword>
<dbReference type="FunFam" id="3.40.30.10:FF:000114">
    <property type="entry name" value="Prostaglandin E synthase 2"/>
    <property type="match status" value="1"/>
</dbReference>
<name>A0A6P3VJY2_CLUHA</name>
<evidence type="ECO:0000256" key="4">
    <source>
        <dbReference type="ARBA" id="ARBA00019474"/>
    </source>
</evidence>
<dbReference type="Gene3D" id="3.40.30.10">
    <property type="entry name" value="Glutaredoxin"/>
    <property type="match status" value="1"/>
</dbReference>
<dbReference type="InterPro" id="IPR036249">
    <property type="entry name" value="Thioredoxin-like_sf"/>
</dbReference>
<feature type="domain" description="GST C-terminal" evidence="20">
    <location>
        <begin position="273"/>
        <end position="388"/>
    </location>
</feature>
<dbReference type="SUPFAM" id="SSF47616">
    <property type="entry name" value="GST C-terminal domain-like"/>
    <property type="match status" value="1"/>
</dbReference>
<evidence type="ECO:0000256" key="6">
    <source>
        <dbReference type="ARBA" id="ARBA00022516"/>
    </source>
</evidence>
<comment type="similarity">
    <text evidence="2">Belongs to the GST superfamily.</text>
</comment>
<dbReference type="SFLD" id="SFLDG01203">
    <property type="entry name" value="Prostaglandin_E_synthase_like1"/>
    <property type="match status" value="1"/>
</dbReference>
<feature type="domain" description="GST N-terminal" evidence="19">
    <location>
        <begin position="112"/>
        <end position="189"/>
    </location>
</feature>
<evidence type="ECO:0000256" key="7">
    <source>
        <dbReference type="ARBA" id="ARBA00022585"/>
    </source>
</evidence>
<dbReference type="SUPFAM" id="SSF52833">
    <property type="entry name" value="Thioredoxin-like"/>
    <property type="match status" value="1"/>
</dbReference>
<dbReference type="InterPro" id="IPR040079">
    <property type="entry name" value="Glutathione_S-Trfase"/>
</dbReference>
<dbReference type="PANTHER" id="PTHR12782">
    <property type="entry name" value="MICROSOMAL PROSTAGLANDIN E SYNTHASE-2"/>
    <property type="match status" value="1"/>
</dbReference>
<dbReference type="Gene3D" id="1.20.1050.10">
    <property type="match status" value="1"/>
</dbReference>
<comment type="pathway">
    <text evidence="1">Lipid metabolism; prostaglandin biosynthesis.</text>
</comment>
<dbReference type="PROSITE" id="PS51354">
    <property type="entry name" value="GLUTAREDOXIN_2"/>
    <property type="match status" value="1"/>
</dbReference>
<evidence type="ECO:0000313" key="21">
    <source>
        <dbReference type="Proteomes" id="UP000515152"/>
    </source>
</evidence>
<comment type="catalytic activity">
    <reaction evidence="16">
        <text>prostaglandin H2 = prostaglandin E2</text>
        <dbReference type="Rhea" id="RHEA:12893"/>
        <dbReference type="ChEBI" id="CHEBI:57405"/>
        <dbReference type="ChEBI" id="CHEBI:606564"/>
        <dbReference type="EC" id="5.3.99.3"/>
    </reaction>
    <physiologicalReaction direction="left-to-right" evidence="16">
        <dbReference type="Rhea" id="RHEA:12894"/>
    </physiologicalReaction>
</comment>
<dbReference type="SFLD" id="SFLDG01182">
    <property type="entry name" value="Prostaglandin_E_synthase_like"/>
    <property type="match status" value="1"/>
</dbReference>
<keyword evidence="8" id="KW-0812">Transmembrane</keyword>
<dbReference type="OrthoDB" id="423541at2759"/>
<dbReference type="InterPro" id="IPR034335">
    <property type="entry name" value="PGES2_C"/>
</dbReference>
<dbReference type="InterPro" id="IPR004045">
    <property type="entry name" value="Glutathione_S-Trfase_N"/>
</dbReference>
<dbReference type="GO" id="GO:0005739">
    <property type="term" value="C:mitochondrion"/>
    <property type="evidence" value="ECO:0007669"/>
    <property type="project" value="TreeGrafter"/>
</dbReference>
<dbReference type="GeneID" id="105891617"/>
<reference evidence="22" key="1">
    <citation type="submission" date="2025-08" db="UniProtKB">
        <authorList>
            <consortium name="RefSeq"/>
        </authorList>
    </citation>
    <scope>IDENTIFICATION</scope>
</reference>
<dbReference type="PROSITE" id="PS50405">
    <property type="entry name" value="GST_CTER"/>
    <property type="match status" value="1"/>
</dbReference>
<evidence type="ECO:0000256" key="15">
    <source>
        <dbReference type="ARBA" id="ARBA00023930"/>
    </source>
</evidence>
<keyword evidence="11" id="KW-0443">Lipid metabolism</keyword>
<sequence>MGVYVKSKMAAACVRTLGKVGRLVLETPACRAANSYAAVPRITLRGSNRSYGTGAGGFRSNPFFTPQLRSVRVLGCSFLLGGGLGLYQTLKLTFQRHLAEEEAKPSGSGAEVKLTLYQYKTCPFCSKVRAFLDYHGLPYEIVEVNPVMRKEIKWSSYRKVPILMVNDTMQLNDSSVIISTLRTSLISREKTISQILECYPKMTSKNDSGKEVVEYNNKYWIMVAGGEEEKLYPEKGARIEEIKWRKWADDWLVHLISPNVYRTPTEALTSFDYIVREGKFGTFEGFFAKYVGAAAMWLISKRLKSRHNLQNDVRQDLYKAANDWVAAIGKERKFMGGEEPNLADLAVFGVLGVMECSPLAFNDMMENTKIKPWYRRMEKATHQNKAKH</sequence>
<evidence type="ECO:0000259" key="19">
    <source>
        <dbReference type="PROSITE" id="PS50404"/>
    </source>
</evidence>
<dbReference type="Gene3D" id="6.20.200.30">
    <property type="match status" value="1"/>
</dbReference>
<keyword evidence="13" id="KW-0275">Fatty acid biosynthesis</keyword>
<gene>
    <name evidence="22" type="primary">ptgesl</name>
</gene>
<dbReference type="EC" id="5.3.99.3" evidence="3"/>
<evidence type="ECO:0000256" key="2">
    <source>
        <dbReference type="ARBA" id="ARBA00007409"/>
    </source>
</evidence>
<evidence type="ECO:0000256" key="11">
    <source>
        <dbReference type="ARBA" id="ARBA00023098"/>
    </source>
</evidence>
<keyword evidence="14" id="KW-0413">Isomerase</keyword>
<keyword evidence="7" id="KW-0643">Prostaglandin biosynthesis</keyword>
<evidence type="ECO:0000256" key="16">
    <source>
        <dbReference type="ARBA" id="ARBA00023931"/>
    </source>
</evidence>
<evidence type="ECO:0000256" key="12">
    <source>
        <dbReference type="ARBA" id="ARBA00023136"/>
    </source>
</evidence>
<evidence type="ECO:0000256" key="3">
    <source>
        <dbReference type="ARBA" id="ARBA00012203"/>
    </source>
</evidence>
<dbReference type="PANTHER" id="PTHR12782:SF5">
    <property type="entry name" value="PROSTAGLANDIN E SYNTHASE 2"/>
    <property type="match status" value="1"/>
</dbReference>
<dbReference type="InterPro" id="IPR010987">
    <property type="entry name" value="Glutathione-S-Trfase_C-like"/>
</dbReference>
<dbReference type="CDD" id="cd03197">
    <property type="entry name" value="GST_C_mPGES2"/>
    <property type="match status" value="1"/>
</dbReference>
<comment type="catalytic activity">
    <reaction evidence="15">
        <text>prostaglandin H2 = (12S)-hydroxy-(5Z,8E,10E)-heptadecatrienoate + malonaldehyde</text>
        <dbReference type="Rhea" id="RHEA:48644"/>
        <dbReference type="ChEBI" id="CHEBI:57405"/>
        <dbReference type="ChEBI" id="CHEBI:90694"/>
        <dbReference type="ChEBI" id="CHEBI:566274"/>
    </reaction>
    <physiologicalReaction direction="left-to-right" evidence="15">
        <dbReference type="Rhea" id="RHEA:48645"/>
    </physiologicalReaction>
</comment>
<keyword evidence="5" id="KW-0644">Prostaglandin metabolism</keyword>
<evidence type="ECO:0000313" key="22">
    <source>
        <dbReference type="RefSeq" id="XP_012673252.2"/>
    </source>
</evidence>
<keyword evidence="6" id="KW-0444">Lipid biosynthesis</keyword>
<evidence type="ECO:0000256" key="17">
    <source>
        <dbReference type="ARBA" id="ARBA00031041"/>
    </source>
</evidence>
<evidence type="ECO:0000259" key="20">
    <source>
        <dbReference type="PROSITE" id="PS50405"/>
    </source>
</evidence>
<dbReference type="GO" id="GO:0050220">
    <property type="term" value="F:prostaglandin-E synthase activity"/>
    <property type="evidence" value="ECO:0007669"/>
    <property type="project" value="UniProtKB-EC"/>
</dbReference>
<dbReference type="SFLD" id="SFLDS00019">
    <property type="entry name" value="Glutathione_Transferase_(cytos"/>
    <property type="match status" value="1"/>
</dbReference>
<dbReference type="UniPathway" id="UPA00662"/>
<keyword evidence="12" id="KW-0472">Membrane</keyword>
<evidence type="ECO:0000256" key="9">
    <source>
        <dbReference type="ARBA" id="ARBA00022832"/>
    </source>
</evidence>
<evidence type="ECO:0000256" key="1">
    <source>
        <dbReference type="ARBA" id="ARBA00004702"/>
    </source>
</evidence>
<evidence type="ECO:0000256" key="13">
    <source>
        <dbReference type="ARBA" id="ARBA00023160"/>
    </source>
</evidence>
<dbReference type="KEGG" id="char:105891617"/>
<evidence type="ECO:0000256" key="14">
    <source>
        <dbReference type="ARBA" id="ARBA00023235"/>
    </source>
</evidence>
<protein>
    <recommendedName>
        <fullName evidence="4">Prostaglandin E synthase 2</fullName>
        <ecNumber evidence="3">5.3.99.3</ecNumber>
    </recommendedName>
    <alternativeName>
        <fullName evidence="17">Microsomal prostaglandin E synthase 2</fullName>
    </alternativeName>
</protein>
<evidence type="ECO:0000256" key="10">
    <source>
        <dbReference type="ARBA" id="ARBA00022989"/>
    </source>
</evidence>
<evidence type="ECO:0000256" key="5">
    <source>
        <dbReference type="ARBA" id="ARBA00022501"/>
    </source>
</evidence>
<accession>A0A6P3VJY2</accession>
<dbReference type="GO" id="GO:0012505">
    <property type="term" value="C:endomembrane system"/>
    <property type="evidence" value="ECO:0007669"/>
    <property type="project" value="UniProtKB-SubCell"/>
</dbReference>
<dbReference type="InterPro" id="IPR011767">
    <property type="entry name" value="GLR_AS"/>
</dbReference>
<organism evidence="21 22">
    <name type="scientific">Clupea harengus</name>
    <name type="common">Atlantic herring</name>
    <dbReference type="NCBI Taxonomy" id="7950"/>
    <lineage>
        <taxon>Eukaryota</taxon>
        <taxon>Metazoa</taxon>
        <taxon>Chordata</taxon>
        <taxon>Craniata</taxon>
        <taxon>Vertebrata</taxon>
        <taxon>Euteleostomi</taxon>
        <taxon>Actinopterygii</taxon>
        <taxon>Neopterygii</taxon>
        <taxon>Teleostei</taxon>
        <taxon>Clupei</taxon>
        <taxon>Clupeiformes</taxon>
        <taxon>Clupeoidei</taxon>
        <taxon>Clupeidae</taxon>
        <taxon>Clupea</taxon>
    </lineage>
</organism>
<dbReference type="FunFam" id="1.20.1050.10:FF:000028">
    <property type="entry name" value="Prostaglandin E synthase 2"/>
    <property type="match status" value="1"/>
</dbReference>
<dbReference type="CTD" id="799964"/>
<evidence type="ECO:0000256" key="8">
    <source>
        <dbReference type="ARBA" id="ARBA00022692"/>
    </source>
</evidence>
<comment type="subcellular location">
    <subcellularLocation>
        <location evidence="18">Endomembrane system</location>
        <topology evidence="18">Single-pass membrane protein</topology>
    </subcellularLocation>
</comment>
<dbReference type="PROSITE" id="PS00195">
    <property type="entry name" value="GLUTAREDOXIN_1"/>
    <property type="match status" value="1"/>
</dbReference>
<dbReference type="PROSITE" id="PS50404">
    <property type="entry name" value="GST_NTER"/>
    <property type="match status" value="1"/>
</dbReference>
<dbReference type="GO" id="GO:0001516">
    <property type="term" value="P:prostaglandin biosynthetic process"/>
    <property type="evidence" value="ECO:0007669"/>
    <property type="project" value="UniProtKB-UniPathway"/>
</dbReference>
<evidence type="ECO:0000256" key="18">
    <source>
        <dbReference type="ARBA" id="ARBA00037847"/>
    </source>
</evidence>
<dbReference type="AlphaFoldDB" id="A0A6P3VJY2"/>
<keyword evidence="10" id="KW-1133">Transmembrane helix</keyword>
<dbReference type="RefSeq" id="XP_012673252.2">
    <property type="nucleotide sequence ID" value="XM_012817798.3"/>
</dbReference>